<dbReference type="EMBL" id="BARU01009034">
    <property type="protein sequence ID" value="GAH32286.1"/>
    <property type="molecule type" value="Genomic_DNA"/>
</dbReference>
<name>X1EG52_9ZZZZ</name>
<comment type="caution">
    <text evidence="1">The sequence shown here is derived from an EMBL/GenBank/DDBJ whole genome shotgun (WGS) entry which is preliminary data.</text>
</comment>
<organism evidence="1">
    <name type="scientific">marine sediment metagenome</name>
    <dbReference type="NCBI Taxonomy" id="412755"/>
    <lineage>
        <taxon>unclassified sequences</taxon>
        <taxon>metagenomes</taxon>
        <taxon>ecological metagenomes</taxon>
    </lineage>
</organism>
<evidence type="ECO:0000313" key="1">
    <source>
        <dbReference type="EMBL" id="GAH32286.1"/>
    </source>
</evidence>
<proteinExistence type="predicted"/>
<protein>
    <submittedName>
        <fullName evidence="1">Uncharacterized protein</fullName>
    </submittedName>
</protein>
<dbReference type="AlphaFoldDB" id="X1EG52"/>
<reference evidence="1" key="1">
    <citation type="journal article" date="2014" name="Front. Microbiol.">
        <title>High frequency of phylogenetically diverse reductive dehalogenase-homologous genes in deep subseafloor sedimentary metagenomes.</title>
        <authorList>
            <person name="Kawai M."/>
            <person name="Futagami T."/>
            <person name="Toyoda A."/>
            <person name="Takaki Y."/>
            <person name="Nishi S."/>
            <person name="Hori S."/>
            <person name="Arai W."/>
            <person name="Tsubouchi T."/>
            <person name="Morono Y."/>
            <person name="Uchiyama I."/>
            <person name="Ito T."/>
            <person name="Fujiyama A."/>
            <person name="Inagaki F."/>
            <person name="Takami H."/>
        </authorList>
    </citation>
    <scope>NUCLEOTIDE SEQUENCE</scope>
    <source>
        <strain evidence="1">Expedition CK06-06</strain>
    </source>
</reference>
<gene>
    <name evidence="1" type="ORF">S03H2_17503</name>
</gene>
<accession>X1EG52</accession>
<sequence>MHNCPLCGELTEGAISEGGIKFAICEQCYQDGYQQKAEERKELK</sequence>